<evidence type="ECO:0000313" key="2">
    <source>
        <dbReference type="EMBL" id="KAK3899397.1"/>
    </source>
</evidence>
<reference evidence="2" key="2">
    <citation type="submission" date="2023-05" db="EMBL/GenBank/DDBJ databases">
        <authorList>
            <consortium name="Lawrence Berkeley National Laboratory"/>
            <person name="Steindorff A."/>
            <person name="Hensen N."/>
            <person name="Bonometti L."/>
            <person name="Westerberg I."/>
            <person name="Brannstrom I.O."/>
            <person name="Guillou S."/>
            <person name="Cros-Aarteil S."/>
            <person name="Calhoun S."/>
            <person name="Haridas S."/>
            <person name="Kuo A."/>
            <person name="Mondo S."/>
            <person name="Pangilinan J."/>
            <person name="Riley R."/>
            <person name="Labutti K."/>
            <person name="Andreopoulos B."/>
            <person name="Lipzen A."/>
            <person name="Chen C."/>
            <person name="Yanf M."/>
            <person name="Daum C."/>
            <person name="Ng V."/>
            <person name="Clum A."/>
            <person name="Ohm R."/>
            <person name="Martin F."/>
            <person name="Silar P."/>
            <person name="Natvig D."/>
            <person name="Lalanne C."/>
            <person name="Gautier V."/>
            <person name="Ament-Velasquez S.L."/>
            <person name="Kruys A."/>
            <person name="Hutchinson M.I."/>
            <person name="Powell A.J."/>
            <person name="Barry K."/>
            <person name="Miller A.N."/>
            <person name="Grigoriev I.V."/>
            <person name="Debuchy R."/>
            <person name="Gladieux P."/>
            <person name="Thoren M.H."/>
            <person name="Johannesson H."/>
        </authorList>
    </citation>
    <scope>NUCLEOTIDE SEQUENCE</scope>
    <source>
        <strain evidence="2">CBS 103.79</strain>
    </source>
</reference>
<comment type="caution">
    <text evidence="2">The sequence shown here is derived from an EMBL/GenBank/DDBJ whole genome shotgun (WGS) entry which is preliminary data.</text>
</comment>
<feature type="region of interest" description="Disordered" evidence="1">
    <location>
        <begin position="315"/>
        <end position="351"/>
    </location>
</feature>
<evidence type="ECO:0000256" key="1">
    <source>
        <dbReference type="SAM" id="MobiDB-lite"/>
    </source>
</evidence>
<protein>
    <submittedName>
        <fullName evidence="2">Uncharacterized protein</fullName>
    </submittedName>
</protein>
<evidence type="ECO:0000313" key="3">
    <source>
        <dbReference type="Proteomes" id="UP001303889"/>
    </source>
</evidence>
<sequence length="399" mass="46092">MASQNSSAVMRDFSTIEEIIQCIFDTRQEAYNREFAGQLILGFHWQASQLDELLEQLDARLAELDEPKIHRFEYDYESETVYLDIMGESELHYQVQAGIRRYIEDRLAELATLATMDDPEIRHLIRSIKERGTVLIKHESKIRKQADSESRQHVERKTRQYIDSSDGKIQVGLIIDLQYPGIKKARVSLLAADGSSSSWVQHSDLFHDDDLGRQQPAGQVALYLSDFVGLAPGMPAAFCRPSTAEVAAGITRNPTIALTYERLGAIFREARHLHRPTEFTTEPGDEEANPYEVAERRMTEVRNEERVESERRVAEARNEERVESGRRVAEARNEERVESERRVAEARNEERIEAERRVAEARIEMDRQMAEMERRMAEMERRMAAEIERRVAEGRLDAE</sequence>
<gene>
    <name evidence="2" type="ORF">C8A05DRAFT_46522</name>
</gene>
<dbReference type="EMBL" id="MU855791">
    <property type="protein sequence ID" value="KAK3899397.1"/>
    <property type="molecule type" value="Genomic_DNA"/>
</dbReference>
<proteinExistence type="predicted"/>
<dbReference type="Proteomes" id="UP001303889">
    <property type="component" value="Unassembled WGS sequence"/>
</dbReference>
<dbReference type="AlphaFoldDB" id="A0AAN6MFS7"/>
<reference evidence="2" key="1">
    <citation type="journal article" date="2023" name="Mol. Phylogenet. Evol.">
        <title>Genome-scale phylogeny and comparative genomics of the fungal order Sordariales.</title>
        <authorList>
            <person name="Hensen N."/>
            <person name="Bonometti L."/>
            <person name="Westerberg I."/>
            <person name="Brannstrom I.O."/>
            <person name="Guillou S."/>
            <person name="Cros-Aarteil S."/>
            <person name="Calhoun S."/>
            <person name="Haridas S."/>
            <person name="Kuo A."/>
            <person name="Mondo S."/>
            <person name="Pangilinan J."/>
            <person name="Riley R."/>
            <person name="LaButti K."/>
            <person name="Andreopoulos B."/>
            <person name="Lipzen A."/>
            <person name="Chen C."/>
            <person name="Yan M."/>
            <person name="Daum C."/>
            <person name="Ng V."/>
            <person name="Clum A."/>
            <person name="Steindorff A."/>
            <person name="Ohm R.A."/>
            <person name="Martin F."/>
            <person name="Silar P."/>
            <person name="Natvig D.O."/>
            <person name="Lalanne C."/>
            <person name="Gautier V."/>
            <person name="Ament-Velasquez S.L."/>
            <person name="Kruys A."/>
            <person name="Hutchinson M.I."/>
            <person name="Powell A.J."/>
            <person name="Barry K."/>
            <person name="Miller A.N."/>
            <person name="Grigoriev I.V."/>
            <person name="Debuchy R."/>
            <person name="Gladieux P."/>
            <person name="Hiltunen Thoren M."/>
            <person name="Johannesson H."/>
        </authorList>
    </citation>
    <scope>NUCLEOTIDE SEQUENCE</scope>
    <source>
        <strain evidence="2">CBS 103.79</strain>
    </source>
</reference>
<name>A0AAN6MFS7_9PEZI</name>
<keyword evidence="3" id="KW-1185">Reference proteome</keyword>
<accession>A0AAN6MFS7</accession>
<organism evidence="2 3">
    <name type="scientific">Staphylotrichum tortipilum</name>
    <dbReference type="NCBI Taxonomy" id="2831512"/>
    <lineage>
        <taxon>Eukaryota</taxon>
        <taxon>Fungi</taxon>
        <taxon>Dikarya</taxon>
        <taxon>Ascomycota</taxon>
        <taxon>Pezizomycotina</taxon>
        <taxon>Sordariomycetes</taxon>
        <taxon>Sordariomycetidae</taxon>
        <taxon>Sordariales</taxon>
        <taxon>Chaetomiaceae</taxon>
        <taxon>Staphylotrichum</taxon>
    </lineage>
</organism>